<dbReference type="AlphaFoldDB" id="A0AAJ0MFY6"/>
<evidence type="ECO:0000313" key="1">
    <source>
        <dbReference type="EMBL" id="KAK3357220.1"/>
    </source>
</evidence>
<reference evidence="1" key="2">
    <citation type="submission" date="2023-06" db="EMBL/GenBank/DDBJ databases">
        <authorList>
            <consortium name="Lawrence Berkeley National Laboratory"/>
            <person name="Haridas S."/>
            <person name="Hensen N."/>
            <person name="Bonometti L."/>
            <person name="Westerberg I."/>
            <person name="Brannstrom I.O."/>
            <person name="Guillou S."/>
            <person name="Cros-Aarteil S."/>
            <person name="Calhoun S."/>
            <person name="Kuo A."/>
            <person name="Mondo S."/>
            <person name="Pangilinan J."/>
            <person name="Riley R."/>
            <person name="Labutti K."/>
            <person name="Andreopoulos B."/>
            <person name="Lipzen A."/>
            <person name="Chen C."/>
            <person name="Yanf M."/>
            <person name="Daum C."/>
            <person name="Ng V."/>
            <person name="Clum A."/>
            <person name="Steindorff A."/>
            <person name="Ohm R."/>
            <person name="Martin F."/>
            <person name="Silar P."/>
            <person name="Natvig D."/>
            <person name="Lalanne C."/>
            <person name="Gautier V."/>
            <person name="Ament-Velasquez S.L."/>
            <person name="Kruys A."/>
            <person name="Hutchinson M.I."/>
            <person name="Powell A.J."/>
            <person name="Barry K."/>
            <person name="Miller A.N."/>
            <person name="Grigoriev I.V."/>
            <person name="Debuchy R."/>
            <person name="Gladieux P."/>
            <person name="Thoren M.H."/>
            <person name="Johannesson H."/>
        </authorList>
    </citation>
    <scope>NUCLEOTIDE SEQUENCE</scope>
    <source>
        <strain evidence="1">CBS 955.72</strain>
    </source>
</reference>
<comment type="caution">
    <text evidence="1">The sequence shown here is derived from an EMBL/GenBank/DDBJ whole genome shotgun (WGS) entry which is preliminary data.</text>
</comment>
<keyword evidence="2" id="KW-1185">Reference proteome</keyword>
<evidence type="ECO:0000313" key="2">
    <source>
        <dbReference type="Proteomes" id="UP001275084"/>
    </source>
</evidence>
<reference evidence="1" key="1">
    <citation type="journal article" date="2023" name="Mol. Phylogenet. Evol.">
        <title>Genome-scale phylogeny and comparative genomics of the fungal order Sordariales.</title>
        <authorList>
            <person name="Hensen N."/>
            <person name="Bonometti L."/>
            <person name="Westerberg I."/>
            <person name="Brannstrom I.O."/>
            <person name="Guillou S."/>
            <person name="Cros-Aarteil S."/>
            <person name="Calhoun S."/>
            <person name="Haridas S."/>
            <person name="Kuo A."/>
            <person name="Mondo S."/>
            <person name="Pangilinan J."/>
            <person name="Riley R."/>
            <person name="LaButti K."/>
            <person name="Andreopoulos B."/>
            <person name="Lipzen A."/>
            <person name="Chen C."/>
            <person name="Yan M."/>
            <person name="Daum C."/>
            <person name="Ng V."/>
            <person name="Clum A."/>
            <person name="Steindorff A."/>
            <person name="Ohm R.A."/>
            <person name="Martin F."/>
            <person name="Silar P."/>
            <person name="Natvig D.O."/>
            <person name="Lalanne C."/>
            <person name="Gautier V."/>
            <person name="Ament-Velasquez S.L."/>
            <person name="Kruys A."/>
            <person name="Hutchinson M.I."/>
            <person name="Powell A.J."/>
            <person name="Barry K."/>
            <person name="Miller A.N."/>
            <person name="Grigoriev I.V."/>
            <person name="Debuchy R."/>
            <person name="Gladieux P."/>
            <person name="Hiltunen Thoren M."/>
            <person name="Johannesson H."/>
        </authorList>
    </citation>
    <scope>NUCLEOTIDE SEQUENCE</scope>
    <source>
        <strain evidence="1">CBS 955.72</strain>
    </source>
</reference>
<protein>
    <submittedName>
        <fullName evidence="1">Uncharacterized protein</fullName>
    </submittedName>
</protein>
<organism evidence="1 2">
    <name type="scientific">Lasiosphaeria hispida</name>
    <dbReference type="NCBI Taxonomy" id="260671"/>
    <lineage>
        <taxon>Eukaryota</taxon>
        <taxon>Fungi</taxon>
        <taxon>Dikarya</taxon>
        <taxon>Ascomycota</taxon>
        <taxon>Pezizomycotina</taxon>
        <taxon>Sordariomycetes</taxon>
        <taxon>Sordariomycetidae</taxon>
        <taxon>Sordariales</taxon>
        <taxon>Lasiosphaeriaceae</taxon>
        <taxon>Lasiosphaeria</taxon>
    </lineage>
</organism>
<gene>
    <name evidence="1" type="ORF">B0T25DRAFT_538583</name>
</gene>
<proteinExistence type="predicted"/>
<accession>A0AAJ0MFY6</accession>
<sequence>MTAWSYSKRSTANELTARVRFEVSMSWLPWSRCLEQARVSRNGHKRRLQRSSAPFSVRMASWGLEIMVKSPPPLTLLWTTTATMSGYTCCMPSSPSAWPLQHGNQAPRKPATARYQATYREVDSRPAVMWQLYFRAAKTAPRGDKSARCLLHLAT</sequence>
<dbReference type="EMBL" id="JAUIQD010000003">
    <property type="protein sequence ID" value="KAK3357220.1"/>
    <property type="molecule type" value="Genomic_DNA"/>
</dbReference>
<name>A0AAJ0MFY6_9PEZI</name>
<dbReference type="Proteomes" id="UP001275084">
    <property type="component" value="Unassembled WGS sequence"/>
</dbReference>